<dbReference type="InterPro" id="IPR036282">
    <property type="entry name" value="Glutathione-S-Trfase_C_sf"/>
</dbReference>
<evidence type="ECO:0000313" key="14">
    <source>
        <dbReference type="EMBL" id="CAB3402266.1"/>
    </source>
</evidence>
<evidence type="ECO:0000259" key="13">
    <source>
        <dbReference type="PROSITE" id="PS50405"/>
    </source>
</evidence>
<dbReference type="GO" id="GO:0006749">
    <property type="term" value="P:glutathione metabolic process"/>
    <property type="evidence" value="ECO:0007669"/>
    <property type="project" value="TreeGrafter"/>
</dbReference>
<dbReference type="EC" id="1.20.4.2" evidence="4"/>
<evidence type="ECO:0000256" key="7">
    <source>
        <dbReference type="ARBA" id="ARBA00032186"/>
    </source>
</evidence>
<dbReference type="InterPro" id="IPR036249">
    <property type="entry name" value="Thioredoxin-like_sf"/>
</dbReference>
<keyword evidence="6" id="KW-0560">Oxidoreductase</keyword>
<dbReference type="PRINTS" id="PR01625">
    <property type="entry name" value="GSTRNSFRASEO"/>
</dbReference>
<evidence type="ECO:0000313" key="15">
    <source>
        <dbReference type="Proteomes" id="UP000494206"/>
    </source>
</evidence>
<evidence type="ECO:0000256" key="9">
    <source>
        <dbReference type="ARBA" id="ARBA00047960"/>
    </source>
</evidence>
<dbReference type="SUPFAM" id="SSF47616">
    <property type="entry name" value="GST C-terminal domain-like"/>
    <property type="match status" value="1"/>
</dbReference>
<dbReference type="EC" id="1.8.5.1" evidence="2"/>
<dbReference type="EC" id="2.5.1.18" evidence="3"/>
<evidence type="ECO:0000256" key="8">
    <source>
        <dbReference type="ARBA" id="ARBA00032681"/>
    </source>
</evidence>
<keyword evidence="15" id="KW-1185">Reference proteome</keyword>
<feature type="domain" description="GST C-terminal" evidence="13">
    <location>
        <begin position="187"/>
        <end position="311"/>
    </location>
</feature>
<dbReference type="PROSITE" id="PS50405">
    <property type="entry name" value="GST_CTER"/>
    <property type="match status" value="1"/>
</dbReference>
<evidence type="ECO:0000256" key="2">
    <source>
        <dbReference type="ARBA" id="ARBA00012436"/>
    </source>
</evidence>
<accession>A0A8S1EJP2</accession>
<dbReference type="FunFam" id="3.40.30.10:FF:000123">
    <property type="entry name" value="Glutathione transferase o1"/>
    <property type="match status" value="1"/>
</dbReference>
<sequence length="330" mass="37541">MMATRPSAITKDNIAILMHDFQAMLPNNCTTALCVQLLSHLANVVVDRNYIDHSRQQYRPSIPSAPAVPIRFSQYSTVGANVHGLNTPMLHPGSVEPPLAPGSYRLYAMRFCPYVQRVLIYLTKKNIPVEVVNVNPDRSPSWYLAKSPLGRVPALEINGKVCVVWESNVIAEYLDELFPSNSILPNDAYEKAHQKILVERLSPLMNALFEFYSSNTPQAQRQNDMTVHSALRNAENLLTDTFYGGRQPGYADYMIWPFLERLQLLTMNPLTQFRYFPGLHYPKMGAYIVRMQSQPEIKFTSRPLSHHKTFIDSTAIGLPNYDFGIYNTNR</sequence>
<evidence type="ECO:0000256" key="4">
    <source>
        <dbReference type="ARBA" id="ARBA00013060"/>
    </source>
</evidence>
<dbReference type="OrthoDB" id="4951845at2759"/>
<gene>
    <name evidence="14" type="ORF">CBOVIS_LOCUS4904</name>
</gene>
<dbReference type="InterPro" id="IPR005442">
    <property type="entry name" value="GST_omega"/>
</dbReference>
<dbReference type="SFLD" id="SFLDG00358">
    <property type="entry name" value="Main_(cytGST)"/>
    <property type="match status" value="1"/>
</dbReference>
<dbReference type="GO" id="GO:0050610">
    <property type="term" value="F:methylarsonate reductase activity"/>
    <property type="evidence" value="ECO:0007669"/>
    <property type="project" value="UniProtKB-EC"/>
</dbReference>
<feature type="domain" description="GST N-terminal" evidence="12">
    <location>
        <begin position="102"/>
        <end position="182"/>
    </location>
</feature>
<comment type="catalytic activity">
    <reaction evidence="10">
        <text>methylarsonate + 2 glutathione + H(+) = methylarsonous acid + glutathione disulfide + H2O</text>
        <dbReference type="Rhea" id="RHEA:15969"/>
        <dbReference type="ChEBI" id="CHEBI:15377"/>
        <dbReference type="ChEBI" id="CHEBI:15378"/>
        <dbReference type="ChEBI" id="CHEBI:17826"/>
        <dbReference type="ChEBI" id="CHEBI:33409"/>
        <dbReference type="ChEBI" id="CHEBI:57925"/>
        <dbReference type="ChEBI" id="CHEBI:58297"/>
        <dbReference type="EC" id="1.20.4.2"/>
    </reaction>
</comment>
<dbReference type="GO" id="GO:0004364">
    <property type="term" value="F:glutathione transferase activity"/>
    <property type="evidence" value="ECO:0007669"/>
    <property type="project" value="UniProtKB-EC"/>
</dbReference>
<evidence type="ECO:0000256" key="1">
    <source>
        <dbReference type="ARBA" id="ARBA00011067"/>
    </source>
</evidence>
<dbReference type="AlphaFoldDB" id="A0A8S1EJP2"/>
<dbReference type="InterPro" id="IPR004045">
    <property type="entry name" value="Glutathione_S-Trfase_N"/>
</dbReference>
<dbReference type="FunFam" id="1.20.1050.10:FF:000009">
    <property type="entry name" value="Glutathione S-transferase omega-1"/>
    <property type="match status" value="1"/>
</dbReference>
<comment type="catalytic activity">
    <reaction evidence="11">
        <text>L-dehydroascorbate + 2 glutathione = glutathione disulfide + L-ascorbate</text>
        <dbReference type="Rhea" id="RHEA:24424"/>
        <dbReference type="ChEBI" id="CHEBI:38290"/>
        <dbReference type="ChEBI" id="CHEBI:57925"/>
        <dbReference type="ChEBI" id="CHEBI:58297"/>
        <dbReference type="ChEBI" id="CHEBI:58539"/>
        <dbReference type="EC" id="1.8.5.1"/>
    </reaction>
</comment>
<dbReference type="GO" id="GO:0005737">
    <property type="term" value="C:cytoplasm"/>
    <property type="evidence" value="ECO:0007669"/>
    <property type="project" value="InterPro"/>
</dbReference>
<proteinExistence type="inferred from homology"/>
<dbReference type="Proteomes" id="UP000494206">
    <property type="component" value="Unassembled WGS sequence"/>
</dbReference>
<dbReference type="InterPro" id="IPR010987">
    <property type="entry name" value="Glutathione-S-Trfase_C-like"/>
</dbReference>
<reference evidence="14 15" key="1">
    <citation type="submission" date="2020-04" db="EMBL/GenBank/DDBJ databases">
        <authorList>
            <person name="Laetsch R D."/>
            <person name="Stevens L."/>
            <person name="Kumar S."/>
            <person name="Blaxter L. M."/>
        </authorList>
    </citation>
    <scope>NUCLEOTIDE SEQUENCE [LARGE SCALE GENOMIC DNA]</scope>
</reference>
<dbReference type="GO" id="GO:0045174">
    <property type="term" value="F:glutathione dehydrogenase (ascorbate) activity"/>
    <property type="evidence" value="ECO:0007669"/>
    <property type="project" value="UniProtKB-EC"/>
</dbReference>
<dbReference type="SUPFAM" id="SSF52833">
    <property type="entry name" value="Thioredoxin-like"/>
    <property type="match status" value="1"/>
</dbReference>
<dbReference type="Pfam" id="PF13417">
    <property type="entry name" value="GST_N_3"/>
    <property type="match status" value="1"/>
</dbReference>
<comment type="similarity">
    <text evidence="1">Belongs to the GST superfamily. Omega family.</text>
</comment>
<dbReference type="PROSITE" id="PS50404">
    <property type="entry name" value="GST_NTER"/>
    <property type="match status" value="1"/>
</dbReference>
<name>A0A8S1EJP2_9PELO</name>
<evidence type="ECO:0000256" key="3">
    <source>
        <dbReference type="ARBA" id="ARBA00012452"/>
    </source>
</evidence>
<dbReference type="InterPro" id="IPR050983">
    <property type="entry name" value="GST_Omega/HSP26"/>
</dbReference>
<dbReference type="InterPro" id="IPR040079">
    <property type="entry name" value="Glutathione_S-Trfase"/>
</dbReference>
<dbReference type="PANTHER" id="PTHR43968:SF9">
    <property type="entry name" value="GLUTATHIONE S-TRANSFERASE"/>
    <property type="match status" value="1"/>
</dbReference>
<evidence type="ECO:0000256" key="5">
    <source>
        <dbReference type="ARBA" id="ARBA00022679"/>
    </source>
</evidence>
<dbReference type="Gene3D" id="1.20.1050.10">
    <property type="match status" value="1"/>
</dbReference>
<organism evidence="14 15">
    <name type="scientific">Caenorhabditis bovis</name>
    <dbReference type="NCBI Taxonomy" id="2654633"/>
    <lineage>
        <taxon>Eukaryota</taxon>
        <taxon>Metazoa</taxon>
        <taxon>Ecdysozoa</taxon>
        <taxon>Nematoda</taxon>
        <taxon>Chromadorea</taxon>
        <taxon>Rhabditida</taxon>
        <taxon>Rhabditina</taxon>
        <taxon>Rhabditomorpha</taxon>
        <taxon>Rhabditoidea</taxon>
        <taxon>Rhabditidae</taxon>
        <taxon>Peloderinae</taxon>
        <taxon>Caenorhabditis</taxon>
    </lineage>
</organism>
<dbReference type="PANTHER" id="PTHR43968">
    <property type="match status" value="1"/>
</dbReference>
<evidence type="ECO:0000256" key="10">
    <source>
        <dbReference type="ARBA" id="ARBA00048353"/>
    </source>
</evidence>
<evidence type="ECO:0000256" key="11">
    <source>
        <dbReference type="ARBA" id="ARBA00049544"/>
    </source>
</evidence>
<comment type="caution">
    <text evidence="14">The sequence shown here is derived from an EMBL/GenBank/DDBJ whole genome shotgun (WGS) entry which is preliminary data.</text>
</comment>
<evidence type="ECO:0000259" key="12">
    <source>
        <dbReference type="PROSITE" id="PS50404"/>
    </source>
</evidence>
<comment type="catalytic activity">
    <reaction evidence="9">
        <text>RX + glutathione = an S-substituted glutathione + a halide anion + H(+)</text>
        <dbReference type="Rhea" id="RHEA:16437"/>
        <dbReference type="ChEBI" id="CHEBI:15378"/>
        <dbReference type="ChEBI" id="CHEBI:16042"/>
        <dbReference type="ChEBI" id="CHEBI:17792"/>
        <dbReference type="ChEBI" id="CHEBI:57925"/>
        <dbReference type="ChEBI" id="CHEBI:90779"/>
        <dbReference type="EC" id="2.5.1.18"/>
    </reaction>
</comment>
<protein>
    <recommendedName>
        <fullName evidence="7">Glutathione-dependent dehydroascorbate reductase</fullName>
        <ecNumber evidence="4">1.20.4.2</ecNumber>
        <ecNumber evidence="2">1.8.5.1</ecNumber>
        <ecNumber evidence="3">2.5.1.18</ecNumber>
    </recommendedName>
    <alternativeName>
        <fullName evidence="8">Monomethylarsonic acid reductase</fullName>
    </alternativeName>
</protein>
<evidence type="ECO:0000256" key="6">
    <source>
        <dbReference type="ARBA" id="ARBA00023002"/>
    </source>
</evidence>
<dbReference type="SFLD" id="SFLDS00019">
    <property type="entry name" value="Glutathione_Transferase_(cytos"/>
    <property type="match status" value="1"/>
</dbReference>
<dbReference type="Gene3D" id="3.40.30.10">
    <property type="entry name" value="Glutaredoxin"/>
    <property type="match status" value="1"/>
</dbReference>
<keyword evidence="5" id="KW-0808">Transferase</keyword>
<dbReference type="EMBL" id="CADEPM010000003">
    <property type="protein sequence ID" value="CAB3402266.1"/>
    <property type="molecule type" value="Genomic_DNA"/>
</dbReference>